<keyword evidence="4" id="KW-1185">Reference proteome</keyword>
<dbReference type="AlphaFoldDB" id="A0A3N5ADD8"/>
<evidence type="ECO:0000259" key="2">
    <source>
        <dbReference type="PROSITE" id="PS50850"/>
    </source>
</evidence>
<name>A0A3N5ADD8_9THEO</name>
<evidence type="ECO:0000256" key="1">
    <source>
        <dbReference type="SAM" id="Phobius"/>
    </source>
</evidence>
<gene>
    <name evidence="3" type="ORF">EDD75_2221</name>
</gene>
<keyword evidence="1" id="KW-0472">Membrane</keyword>
<proteinExistence type="predicted"/>
<reference evidence="3 4" key="1">
    <citation type="submission" date="2018-11" db="EMBL/GenBank/DDBJ databases">
        <title>Genomic Encyclopedia of Type Strains, Phase IV (KMG-IV): sequencing the most valuable type-strain genomes for metagenomic binning, comparative biology and taxonomic classification.</title>
        <authorList>
            <person name="Goeker M."/>
        </authorList>
    </citation>
    <scope>NUCLEOTIDE SEQUENCE [LARGE SCALE GENOMIC DNA]</scope>
    <source>
        <strain evidence="3 4">DSM 102936</strain>
    </source>
</reference>
<organism evidence="3 4">
    <name type="scientific">Thermodesulfitimonas autotrophica</name>
    <dbReference type="NCBI Taxonomy" id="1894989"/>
    <lineage>
        <taxon>Bacteria</taxon>
        <taxon>Bacillati</taxon>
        <taxon>Bacillota</taxon>
        <taxon>Clostridia</taxon>
        <taxon>Thermoanaerobacterales</taxon>
        <taxon>Thermoanaerobacteraceae</taxon>
        <taxon>Thermodesulfitimonas</taxon>
    </lineage>
</organism>
<dbReference type="InterPro" id="IPR020846">
    <property type="entry name" value="MFS_dom"/>
</dbReference>
<evidence type="ECO:0000313" key="3">
    <source>
        <dbReference type="EMBL" id="RPF42000.1"/>
    </source>
</evidence>
<keyword evidence="1" id="KW-1133">Transmembrane helix</keyword>
<dbReference type="EMBL" id="RKRE01000004">
    <property type="protein sequence ID" value="RPF42000.1"/>
    <property type="molecule type" value="Genomic_DNA"/>
</dbReference>
<feature type="transmembrane region" description="Helical" evidence="1">
    <location>
        <begin position="39"/>
        <end position="56"/>
    </location>
</feature>
<feature type="domain" description="Major facilitator superfamily (MFS) profile" evidence="2">
    <location>
        <begin position="1"/>
        <end position="57"/>
    </location>
</feature>
<dbReference type="GO" id="GO:0022857">
    <property type="term" value="F:transmembrane transporter activity"/>
    <property type="evidence" value="ECO:0007669"/>
    <property type="project" value="InterPro"/>
</dbReference>
<accession>A0A3N5ADD8</accession>
<comment type="caution">
    <text evidence="3">The sequence shown here is derived from an EMBL/GenBank/DDBJ whole genome shotgun (WGS) entry which is preliminary data.</text>
</comment>
<dbReference type="Proteomes" id="UP000282654">
    <property type="component" value="Unassembled WGS sequence"/>
</dbReference>
<protein>
    <recommendedName>
        <fullName evidence="2">Major facilitator superfamily (MFS) profile domain-containing protein</fullName>
    </recommendedName>
</protein>
<feature type="transmembrane region" description="Helical" evidence="1">
    <location>
        <begin position="12"/>
        <end position="32"/>
    </location>
</feature>
<evidence type="ECO:0000313" key="4">
    <source>
        <dbReference type="Proteomes" id="UP000282654"/>
    </source>
</evidence>
<sequence length="57" mass="5782">MIVAPVENTHASPVAAGAVTAIVVGAALALFLPRLGWKLVLWAVGALAAIAFLKALF</sequence>
<keyword evidence="1" id="KW-0812">Transmembrane</keyword>
<dbReference type="PROSITE" id="PS50850">
    <property type="entry name" value="MFS"/>
    <property type="match status" value="1"/>
</dbReference>